<keyword evidence="3" id="KW-1185">Reference proteome</keyword>
<feature type="chain" id="PRO_5043375399" description="Cytochrome C biosynthesis protein" evidence="1">
    <location>
        <begin position="21"/>
        <end position="526"/>
    </location>
</feature>
<keyword evidence="1" id="KW-0732">Signal</keyword>
<dbReference type="Gene3D" id="2.120.10.30">
    <property type="entry name" value="TolB, C-terminal domain"/>
    <property type="match status" value="1"/>
</dbReference>
<dbReference type="Proteomes" id="UP001431776">
    <property type="component" value="Unassembled WGS sequence"/>
</dbReference>
<dbReference type="SUPFAM" id="SSF82171">
    <property type="entry name" value="DPP6 N-terminal domain-like"/>
    <property type="match status" value="1"/>
</dbReference>
<name>A0AAW6U096_9BACT</name>
<reference evidence="2" key="1">
    <citation type="submission" date="2023-05" db="EMBL/GenBank/DDBJ databases">
        <title>Anaerotaeda fermentans gen. nov., sp. nov., a novel anaerobic planctomycete of the new family within the order Sedimentisphaerales isolated from Taman Peninsula, Russia.</title>
        <authorList>
            <person name="Khomyakova M.A."/>
            <person name="Merkel A.Y."/>
            <person name="Slobodkin A.I."/>
        </authorList>
    </citation>
    <scope>NUCLEOTIDE SEQUENCE</scope>
    <source>
        <strain evidence="2">M17dextr</strain>
    </source>
</reference>
<gene>
    <name evidence="2" type="ORF">QJ522_13290</name>
</gene>
<organism evidence="2 3">
    <name type="scientific">Anaerobaca lacustris</name>
    <dbReference type="NCBI Taxonomy" id="3044600"/>
    <lineage>
        <taxon>Bacteria</taxon>
        <taxon>Pseudomonadati</taxon>
        <taxon>Planctomycetota</taxon>
        <taxon>Phycisphaerae</taxon>
        <taxon>Sedimentisphaerales</taxon>
        <taxon>Anaerobacaceae</taxon>
        <taxon>Anaerobaca</taxon>
    </lineage>
</organism>
<dbReference type="RefSeq" id="WP_349245435.1">
    <property type="nucleotide sequence ID" value="NZ_JASCXX010000015.1"/>
</dbReference>
<accession>A0AAW6U096</accession>
<evidence type="ECO:0000313" key="2">
    <source>
        <dbReference type="EMBL" id="MDI6450027.1"/>
    </source>
</evidence>
<feature type="signal peptide" evidence="1">
    <location>
        <begin position="1"/>
        <end position="20"/>
    </location>
</feature>
<evidence type="ECO:0000256" key="1">
    <source>
        <dbReference type="SAM" id="SignalP"/>
    </source>
</evidence>
<sequence length="526" mass="59350">MRKRLAVSSLLLVAAAGVWAGVAGLSGRPEAIDSFGQIDRRPRIEPDHTDVVIPPNIAPLNFLVREPGTAYGIRISADQGDPIEVFSRKPAIRIRPRSWHALLEQNRGQEMQIDVFVKAEDGHWNRFQAITNRVAEEDIDRFLVYRKMHPTHLRVKGKIDIAVRDLTSFRESVLLSSDSSENGCINCHAFAGNRSDKMLLGVRSPRFGVGTLLVDGATVRQIDAKFGYTSWHPSGQLAVYSVNNLPMFYHSSRNEVRDTVDLASFLACYSNDGKRIDVEPNLARKEHLENWPAWSGDGKHLYFCSSPMLWPRDTPSPPPLYDQVRYSLMRISYDLDSNRWGELETVLSSKDTGKSIAMVRCSPDGRWLSFCMCDYGYFPAWQAGSDLYLMDLTARDEDGRFPYRRLEISSDTSESWQTWSSNSRWIVFSSKRLHGVFTRLFISYVDPDGTVHKPFVLPQKDPAFYGSCLLTFNTAELVTDRPAATGETLARVYRSPDKLAVEMPITMATPKAGQPASEAAWQAQRE</sequence>
<dbReference type="AlphaFoldDB" id="A0AAW6U096"/>
<proteinExistence type="predicted"/>
<dbReference type="InterPro" id="IPR011659">
    <property type="entry name" value="WD40"/>
</dbReference>
<evidence type="ECO:0000313" key="3">
    <source>
        <dbReference type="Proteomes" id="UP001431776"/>
    </source>
</evidence>
<evidence type="ECO:0008006" key="4">
    <source>
        <dbReference type="Google" id="ProtNLM"/>
    </source>
</evidence>
<comment type="caution">
    <text evidence="2">The sequence shown here is derived from an EMBL/GenBank/DDBJ whole genome shotgun (WGS) entry which is preliminary data.</text>
</comment>
<dbReference type="InterPro" id="IPR011042">
    <property type="entry name" value="6-blade_b-propeller_TolB-like"/>
</dbReference>
<protein>
    <recommendedName>
        <fullName evidence="4">Cytochrome C biosynthesis protein</fullName>
    </recommendedName>
</protein>
<dbReference type="EMBL" id="JASCXX010000015">
    <property type="protein sequence ID" value="MDI6450027.1"/>
    <property type="molecule type" value="Genomic_DNA"/>
</dbReference>
<dbReference type="Pfam" id="PF07676">
    <property type="entry name" value="PD40"/>
    <property type="match status" value="1"/>
</dbReference>